<dbReference type="Proteomes" id="UP001056120">
    <property type="component" value="Linkage Group LG19"/>
</dbReference>
<sequence length="211" mass="24787">MKRPPVGWKYDNERRLYIVRRYKGGVEHFKTSHEFSSLPRYELRELSKLTLQNLGKVNEARNFKMFLKQKALNDFRLMKTTLLKRIISKTRINPRTQKPWSILLAYLVSMHDLPPAYLLERTGIYLSDDIIRGIFNDDLHLSITSKEVQKDAVETLDQGKAIGETKMHISKPRCRVREMPEAAEARECFKAFTSEIKEKEGREKKINTDET</sequence>
<reference evidence="1 2" key="2">
    <citation type="journal article" date="2022" name="Mol. Ecol. Resour.">
        <title>The genomes of chicory, endive, great burdock and yacon provide insights into Asteraceae paleo-polyploidization history and plant inulin production.</title>
        <authorList>
            <person name="Fan W."/>
            <person name="Wang S."/>
            <person name="Wang H."/>
            <person name="Wang A."/>
            <person name="Jiang F."/>
            <person name="Liu H."/>
            <person name="Zhao H."/>
            <person name="Xu D."/>
            <person name="Zhang Y."/>
        </authorList>
    </citation>
    <scope>NUCLEOTIDE SEQUENCE [LARGE SCALE GENOMIC DNA]</scope>
    <source>
        <strain evidence="2">cv. Yunnan</strain>
        <tissue evidence="1">Leaves</tissue>
    </source>
</reference>
<gene>
    <name evidence="1" type="ORF">L1987_58035</name>
</gene>
<comment type="caution">
    <text evidence="1">The sequence shown here is derived from an EMBL/GenBank/DDBJ whole genome shotgun (WGS) entry which is preliminary data.</text>
</comment>
<accession>A0ACB9DEE1</accession>
<protein>
    <submittedName>
        <fullName evidence="1">Uncharacterized protein</fullName>
    </submittedName>
</protein>
<dbReference type="EMBL" id="CM042036">
    <property type="protein sequence ID" value="KAI3744937.1"/>
    <property type="molecule type" value="Genomic_DNA"/>
</dbReference>
<reference evidence="2" key="1">
    <citation type="journal article" date="2022" name="Mol. Ecol. Resour.">
        <title>The genomes of chicory, endive, great burdock and yacon provide insights into Asteraceae palaeo-polyploidization history and plant inulin production.</title>
        <authorList>
            <person name="Fan W."/>
            <person name="Wang S."/>
            <person name="Wang H."/>
            <person name="Wang A."/>
            <person name="Jiang F."/>
            <person name="Liu H."/>
            <person name="Zhao H."/>
            <person name="Xu D."/>
            <person name="Zhang Y."/>
        </authorList>
    </citation>
    <scope>NUCLEOTIDE SEQUENCE [LARGE SCALE GENOMIC DNA]</scope>
    <source>
        <strain evidence="2">cv. Yunnan</strain>
    </source>
</reference>
<proteinExistence type="predicted"/>
<organism evidence="1 2">
    <name type="scientific">Smallanthus sonchifolius</name>
    <dbReference type="NCBI Taxonomy" id="185202"/>
    <lineage>
        <taxon>Eukaryota</taxon>
        <taxon>Viridiplantae</taxon>
        <taxon>Streptophyta</taxon>
        <taxon>Embryophyta</taxon>
        <taxon>Tracheophyta</taxon>
        <taxon>Spermatophyta</taxon>
        <taxon>Magnoliopsida</taxon>
        <taxon>eudicotyledons</taxon>
        <taxon>Gunneridae</taxon>
        <taxon>Pentapetalae</taxon>
        <taxon>asterids</taxon>
        <taxon>campanulids</taxon>
        <taxon>Asterales</taxon>
        <taxon>Asteraceae</taxon>
        <taxon>Asteroideae</taxon>
        <taxon>Heliantheae alliance</taxon>
        <taxon>Millerieae</taxon>
        <taxon>Smallanthus</taxon>
    </lineage>
</organism>
<evidence type="ECO:0000313" key="2">
    <source>
        <dbReference type="Proteomes" id="UP001056120"/>
    </source>
</evidence>
<name>A0ACB9DEE1_9ASTR</name>
<evidence type="ECO:0000313" key="1">
    <source>
        <dbReference type="EMBL" id="KAI3744937.1"/>
    </source>
</evidence>
<keyword evidence="2" id="KW-1185">Reference proteome</keyword>